<dbReference type="InterPro" id="IPR009057">
    <property type="entry name" value="Homeodomain-like_sf"/>
</dbReference>
<sequence length="195" mass="22844">MPTQTFLNLNEDKQNQIFTALINEFSNHRLMDAQVARIIKDCSIARGSFYKYFDDINDSYQYALKRVLREIHFDVFAQLKSEPTDSLHAFYVATESFINELEDSDYEQFYRQYVLFNQYELKHVEYDYNDIPDDKLILLVNGQKIADRKTIVLTYKWASRAAHQTIRTVLSGGDDKQALSDFSDLLKLINKGLVN</sequence>
<name>A0A0M9DCJ8_9LACO</name>
<comment type="caution">
    <text evidence="1">The sequence shown here is derived from an EMBL/GenBank/DDBJ whole genome shotgun (WGS) entry which is preliminary data.</text>
</comment>
<dbReference type="Gene3D" id="1.10.357.10">
    <property type="entry name" value="Tetracycline Repressor, domain 2"/>
    <property type="match status" value="1"/>
</dbReference>
<accession>A0A0M9DCJ8</accession>
<dbReference type="AlphaFoldDB" id="A0A0M9DCJ8"/>
<reference evidence="1 2" key="1">
    <citation type="journal article" date="2015" name="Genome Biol. Evol.">
        <title>Functionally Structured Genomes in Lactobacillus kunkeei Colonizing the Honey Crop and Food Products of Honeybees and Stingless Bees.</title>
        <authorList>
            <person name="Tamarit D."/>
            <person name="Ellegaard K.M."/>
            <person name="Wikander J."/>
            <person name="Olofsson T."/>
            <person name="Vasquez A."/>
            <person name="Andersson S.G."/>
        </authorList>
    </citation>
    <scope>NUCLEOTIDE SEQUENCE [LARGE SCALE GENOMIC DNA]</scope>
    <source>
        <strain evidence="1 2">LAla</strain>
    </source>
</reference>
<evidence type="ECO:0000313" key="2">
    <source>
        <dbReference type="Proteomes" id="UP000037749"/>
    </source>
</evidence>
<evidence type="ECO:0000313" key="1">
    <source>
        <dbReference type="EMBL" id="KOY78129.1"/>
    </source>
</evidence>
<dbReference type="PATRIC" id="fig|148814.9.peg.1334"/>
<proteinExistence type="predicted"/>
<organism evidence="1 2">
    <name type="scientific">Apilactobacillus kunkeei</name>
    <dbReference type="NCBI Taxonomy" id="148814"/>
    <lineage>
        <taxon>Bacteria</taxon>
        <taxon>Bacillati</taxon>
        <taxon>Bacillota</taxon>
        <taxon>Bacilli</taxon>
        <taxon>Lactobacillales</taxon>
        <taxon>Lactobacillaceae</taxon>
        <taxon>Apilactobacillus</taxon>
    </lineage>
</organism>
<gene>
    <name evidence="1" type="ORF">RZ72_02590</name>
</gene>
<dbReference type="SUPFAM" id="SSF46689">
    <property type="entry name" value="Homeodomain-like"/>
    <property type="match status" value="1"/>
</dbReference>
<dbReference type="EMBL" id="JXCZ01000045">
    <property type="protein sequence ID" value="KOY78129.1"/>
    <property type="molecule type" value="Genomic_DNA"/>
</dbReference>
<evidence type="ECO:0008006" key="3">
    <source>
        <dbReference type="Google" id="ProtNLM"/>
    </source>
</evidence>
<protein>
    <recommendedName>
        <fullName evidence="3">HTH tetR-type domain-containing protein</fullName>
    </recommendedName>
</protein>
<dbReference type="RefSeq" id="WP_053797026.1">
    <property type="nucleotide sequence ID" value="NZ_JXCZ01000045.1"/>
</dbReference>
<dbReference type="Proteomes" id="UP000037749">
    <property type="component" value="Unassembled WGS sequence"/>
</dbReference>